<evidence type="ECO:0000256" key="7">
    <source>
        <dbReference type="ARBA" id="ARBA00023163"/>
    </source>
</evidence>
<evidence type="ECO:0000256" key="9">
    <source>
        <dbReference type="SAM" id="MobiDB-lite"/>
    </source>
</evidence>
<organism evidence="10 11">
    <name type="scientific">Drechmeria coniospora</name>
    <name type="common">Nematophagous fungus</name>
    <name type="synonym">Meria coniospora</name>
    <dbReference type="NCBI Taxonomy" id="98403"/>
    <lineage>
        <taxon>Eukaryota</taxon>
        <taxon>Fungi</taxon>
        <taxon>Dikarya</taxon>
        <taxon>Ascomycota</taxon>
        <taxon>Pezizomycotina</taxon>
        <taxon>Sordariomycetes</taxon>
        <taxon>Hypocreomycetidae</taxon>
        <taxon>Hypocreales</taxon>
        <taxon>Ophiocordycipitaceae</taxon>
        <taxon>Drechmeria</taxon>
    </lineage>
</organism>
<evidence type="ECO:0000256" key="2">
    <source>
        <dbReference type="ARBA" id="ARBA00004496"/>
    </source>
</evidence>
<name>A0A151GSX3_DRECN</name>
<evidence type="ECO:0000256" key="5">
    <source>
        <dbReference type="ARBA" id="ARBA00022491"/>
    </source>
</evidence>
<keyword evidence="5" id="KW-0678">Repressor</keyword>
<feature type="region of interest" description="Disordered" evidence="9">
    <location>
        <begin position="200"/>
        <end position="229"/>
    </location>
</feature>
<dbReference type="Pfam" id="PF08528">
    <property type="entry name" value="Whi5"/>
    <property type="match status" value="1"/>
</dbReference>
<keyword evidence="6" id="KW-0805">Transcription regulation</keyword>
<evidence type="ECO:0008006" key="12">
    <source>
        <dbReference type="Google" id="ProtNLM"/>
    </source>
</evidence>
<proteinExistence type="inferred from homology"/>
<feature type="compositionally biased region" description="Pro residues" evidence="9">
    <location>
        <begin position="93"/>
        <end position="104"/>
    </location>
</feature>
<keyword evidence="8" id="KW-0539">Nucleus</keyword>
<dbReference type="GO" id="GO:0005634">
    <property type="term" value="C:nucleus"/>
    <property type="evidence" value="ECO:0007669"/>
    <property type="project" value="UniProtKB-SubCell"/>
</dbReference>
<dbReference type="InterPro" id="IPR013734">
    <property type="entry name" value="TF_Nrm1/Whi5"/>
</dbReference>
<dbReference type="GeneID" id="63713984"/>
<evidence type="ECO:0000256" key="3">
    <source>
        <dbReference type="ARBA" id="ARBA00006922"/>
    </source>
</evidence>
<comment type="caution">
    <text evidence="10">The sequence shown here is derived from an EMBL/GenBank/DDBJ whole genome shotgun (WGS) entry which is preliminary data.</text>
</comment>
<gene>
    <name evidence="10" type="ORF">DCS_01341</name>
</gene>
<dbReference type="InParanoid" id="A0A151GSX3"/>
<feature type="region of interest" description="Disordered" evidence="9">
    <location>
        <begin position="1"/>
        <end position="52"/>
    </location>
</feature>
<accession>A0A151GSX3</accession>
<keyword evidence="4" id="KW-0963">Cytoplasm</keyword>
<reference evidence="10 11" key="1">
    <citation type="journal article" date="2016" name="Sci. Rep.">
        <title>Insights into Adaptations to a Near-Obligate Nematode Endoparasitic Lifestyle from the Finished Genome of Drechmeria coniospora.</title>
        <authorList>
            <person name="Zhang L."/>
            <person name="Zhou Z."/>
            <person name="Guo Q."/>
            <person name="Fokkens L."/>
            <person name="Miskei M."/>
            <person name="Pocsi I."/>
            <person name="Zhang W."/>
            <person name="Chen M."/>
            <person name="Wang L."/>
            <person name="Sun Y."/>
            <person name="Donzelli B.G."/>
            <person name="Gibson D.M."/>
            <person name="Nelson D.R."/>
            <person name="Luo J.G."/>
            <person name="Rep M."/>
            <person name="Liu H."/>
            <person name="Yang S."/>
            <person name="Wang J."/>
            <person name="Krasnoff S.B."/>
            <person name="Xu Y."/>
            <person name="Molnar I."/>
            <person name="Lin M."/>
        </authorList>
    </citation>
    <scope>NUCLEOTIDE SEQUENCE [LARGE SCALE GENOMIC DNA]</scope>
    <source>
        <strain evidence="10 11">ARSEF 6962</strain>
    </source>
</reference>
<evidence type="ECO:0000256" key="1">
    <source>
        <dbReference type="ARBA" id="ARBA00004123"/>
    </source>
</evidence>
<feature type="compositionally biased region" description="Basic and acidic residues" evidence="9">
    <location>
        <begin position="273"/>
        <end position="288"/>
    </location>
</feature>
<dbReference type="EMBL" id="LAYC01000001">
    <property type="protein sequence ID" value="KYK60205.1"/>
    <property type="molecule type" value="Genomic_DNA"/>
</dbReference>
<evidence type="ECO:0000313" key="11">
    <source>
        <dbReference type="Proteomes" id="UP000076580"/>
    </source>
</evidence>
<feature type="compositionally biased region" description="Low complexity" evidence="9">
    <location>
        <begin position="1"/>
        <end position="14"/>
    </location>
</feature>
<evidence type="ECO:0000313" key="10">
    <source>
        <dbReference type="EMBL" id="KYK60205.1"/>
    </source>
</evidence>
<dbReference type="Proteomes" id="UP000076580">
    <property type="component" value="Chromosome 01"/>
</dbReference>
<keyword evidence="11" id="KW-1185">Reference proteome</keyword>
<comment type="similarity">
    <text evidence="3">Belongs to the WHI5/NRM1 family.</text>
</comment>
<keyword evidence="7" id="KW-0804">Transcription</keyword>
<dbReference type="GO" id="GO:0005737">
    <property type="term" value="C:cytoplasm"/>
    <property type="evidence" value="ECO:0007669"/>
    <property type="project" value="UniProtKB-SubCell"/>
</dbReference>
<protein>
    <recommendedName>
        <fullName evidence="12">Cyclin-dependent kinase</fullName>
    </recommendedName>
</protein>
<dbReference type="AlphaFoldDB" id="A0A151GSX3"/>
<dbReference type="RefSeq" id="XP_040659557.1">
    <property type="nucleotide sequence ID" value="XM_040798674.1"/>
</dbReference>
<comment type="subcellular location">
    <subcellularLocation>
        <location evidence="2">Cytoplasm</location>
    </subcellularLocation>
    <subcellularLocation>
        <location evidence="1">Nucleus</location>
    </subcellularLocation>
</comment>
<evidence type="ECO:0000256" key="6">
    <source>
        <dbReference type="ARBA" id="ARBA00023015"/>
    </source>
</evidence>
<evidence type="ECO:0000256" key="4">
    <source>
        <dbReference type="ARBA" id="ARBA00022490"/>
    </source>
</evidence>
<feature type="region of interest" description="Disordered" evidence="9">
    <location>
        <begin position="257"/>
        <end position="314"/>
    </location>
</feature>
<evidence type="ECO:0000256" key="8">
    <source>
        <dbReference type="ARBA" id="ARBA00023242"/>
    </source>
</evidence>
<feature type="region of interest" description="Disordered" evidence="9">
    <location>
        <begin position="92"/>
        <end position="135"/>
    </location>
</feature>
<sequence length="327" mass="34304">MDAQHSAAASIASPAKKRAPLAPLDANAMSASPVPVGKDGTTLHRKSATPTGNPLKLAAAVCLSTSKRPAVTDAVGSPKAKKACLERDEVWMIPPPPLPHPPRSTYPHYPRPTLAHDGQQRSSRSHSPDSVSVFDTSAGDASWVTTTSEPDILDRPALRLPRPGLTREQAREKAEILRLRLGLASYKVRTGQVAVPLADLLPRPLPSPRPAVRLQSPSATSAGEARARSYASFDARNDASAASPNAPDTIDDARISTSMMEHGELEPAAGRAQDQEEHGKESESEPARRVSGGQDDSDAHPPATTNNALRSGAASGLLSLARAIGGS</sequence>